<accession>A0ACB8D5X4</accession>
<reference evidence="1" key="1">
    <citation type="submission" date="2020-05" db="EMBL/GenBank/DDBJ databases">
        <title>Large-scale comparative analyses of tick genomes elucidate their genetic diversity and vector capacities.</title>
        <authorList>
            <person name="Jia N."/>
            <person name="Wang J."/>
            <person name="Shi W."/>
            <person name="Du L."/>
            <person name="Sun Y."/>
            <person name="Zhan W."/>
            <person name="Jiang J."/>
            <person name="Wang Q."/>
            <person name="Zhang B."/>
            <person name="Ji P."/>
            <person name="Sakyi L.B."/>
            <person name="Cui X."/>
            <person name="Yuan T."/>
            <person name="Jiang B."/>
            <person name="Yang W."/>
            <person name="Lam T.T.-Y."/>
            <person name="Chang Q."/>
            <person name="Ding S."/>
            <person name="Wang X."/>
            <person name="Zhu J."/>
            <person name="Ruan X."/>
            <person name="Zhao L."/>
            <person name="Wei J."/>
            <person name="Que T."/>
            <person name="Du C."/>
            <person name="Cheng J."/>
            <person name="Dai P."/>
            <person name="Han X."/>
            <person name="Huang E."/>
            <person name="Gao Y."/>
            <person name="Liu J."/>
            <person name="Shao H."/>
            <person name="Ye R."/>
            <person name="Li L."/>
            <person name="Wei W."/>
            <person name="Wang X."/>
            <person name="Wang C."/>
            <person name="Yang T."/>
            <person name="Huo Q."/>
            <person name="Li W."/>
            <person name="Guo W."/>
            <person name="Chen H."/>
            <person name="Zhou L."/>
            <person name="Ni X."/>
            <person name="Tian J."/>
            <person name="Zhou Y."/>
            <person name="Sheng Y."/>
            <person name="Liu T."/>
            <person name="Pan Y."/>
            <person name="Xia L."/>
            <person name="Li J."/>
            <person name="Zhao F."/>
            <person name="Cao W."/>
        </authorList>
    </citation>
    <scope>NUCLEOTIDE SEQUENCE</scope>
    <source>
        <strain evidence="1">Dsil-2018</strain>
    </source>
</reference>
<name>A0ACB8D5X4_DERSI</name>
<proteinExistence type="predicted"/>
<keyword evidence="2" id="KW-1185">Reference proteome</keyword>
<comment type="caution">
    <text evidence="1">The sequence shown here is derived from an EMBL/GenBank/DDBJ whole genome shotgun (WGS) entry which is preliminary data.</text>
</comment>
<organism evidence="1 2">
    <name type="scientific">Dermacentor silvarum</name>
    <name type="common">Tick</name>
    <dbReference type="NCBI Taxonomy" id="543639"/>
    <lineage>
        <taxon>Eukaryota</taxon>
        <taxon>Metazoa</taxon>
        <taxon>Ecdysozoa</taxon>
        <taxon>Arthropoda</taxon>
        <taxon>Chelicerata</taxon>
        <taxon>Arachnida</taxon>
        <taxon>Acari</taxon>
        <taxon>Parasitiformes</taxon>
        <taxon>Ixodida</taxon>
        <taxon>Ixodoidea</taxon>
        <taxon>Ixodidae</taxon>
        <taxon>Rhipicephalinae</taxon>
        <taxon>Dermacentor</taxon>
    </lineage>
</organism>
<evidence type="ECO:0000313" key="1">
    <source>
        <dbReference type="EMBL" id="KAH7959765.1"/>
    </source>
</evidence>
<protein>
    <submittedName>
        <fullName evidence="1">Uncharacterized protein</fullName>
    </submittedName>
</protein>
<dbReference type="Proteomes" id="UP000821865">
    <property type="component" value="Chromosome 3"/>
</dbReference>
<dbReference type="EMBL" id="CM023472">
    <property type="protein sequence ID" value="KAH7959765.1"/>
    <property type="molecule type" value="Genomic_DNA"/>
</dbReference>
<sequence>MSANGVLHWTLLDKDHWTVFNEFLCDVSEKVHHQEPGADAVFLLDNATSEHSMKRLPPYSPFFNPIEEVFSKFKTGVKTFLAERQNDLYTTPPGISKKQHRRALLVEAAGESMQHVLRVECAAYDRHNYTFVQAAQLECHDM</sequence>
<gene>
    <name evidence="1" type="ORF">HPB49_013692</name>
</gene>
<evidence type="ECO:0000313" key="2">
    <source>
        <dbReference type="Proteomes" id="UP000821865"/>
    </source>
</evidence>